<keyword evidence="2" id="KW-1185">Reference proteome</keyword>
<evidence type="ECO:0008006" key="3">
    <source>
        <dbReference type="Google" id="ProtNLM"/>
    </source>
</evidence>
<organism evidence="1 2">
    <name type="scientific">Streptomyces phyllanthi</name>
    <dbReference type="NCBI Taxonomy" id="1803180"/>
    <lineage>
        <taxon>Bacteria</taxon>
        <taxon>Bacillati</taxon>
        <taxon>Actinomycetota</taxon>
        <taxon>Actinomycetes</taxon>
        <taxon>Kitasatosporales</taxon>
        <taxon>Streptomycetaceae</taxon>
        <taxon>Streptomyces</taxon>
    </lineage>
</organism>
<dbReference type="AlphaFoldDB" id="A0A5N8W3F1"/>
<accession>A0A5N8W3F1</accession>
<dbReference type="RefSeq" id="WP_152783740.1">
    <property type="nucleotide sequence ID" value="NZ_BAABEQ010000079.1"/>
</dbReference>
<evidence type="ECO:0000313" key="2">
    <source>
        <dbReference type="Proteomes" id="UP000326979"/>
    </source>
</evidence>
<gene>
    <name evidence="1" type="ORF">FNH04_13320</name>
</gene>
<protein>
    <recommendedName>
        <fullName evidence="3">Nucleotidyl transferase AbiEii/AbiGii toxin family protein</fullName>
    </recommendedName>
</protein>
<comment type="caution">
    <text evidence="1">The sequence shown here is derived from an EMBL/GenBank/DDBJ whole genome shotgun (WGS) entry which is preliminary data.</text>
</comment>
<reference evidence="1 2" key="1">
    <citation type="submission" date="2019-07" db="EMBL/GenBank/DDBJ databases">
        <title>New species of Amycolatopsis and Streptomyces.</title>
        <authorList>
            <person name="Duangmal K."/>
            <person name="Teo W.F.A."/>
            <person name="Lipun K."/>
        </authorList>
    </citation>
    <scope>NUCLEOTIDE SEQUENCE [LARGE SCALE GENOMIC DNA]</scope>
    <source>
        <strain evidence="1 2">TISTR 2346</strain>
    </source>
</reference>
<evidence type="ECO:0000313" key="1">
    <source>
        <dbReference type="EMBL" id="MPY40848.1"/>
    </source>
</evidence>
<dbReference type="Proteomes" id="UP000326979">
    <property type="component" value="Unassembled WGS sequence"/>
</dbReference>
<name>A0A5N8W3F1_9ACTN</name>
<dbReference type="EMBL" id="VJZE01000071">
    <property type="protein sequence ID" value="MPY40848.1"/>
    <property type="molecule type" value="Genomic_DNA"/>
</dbReference>
<proteinExistence type="predicted"/>
<sequence length="237" mass="26313">MNETELVRRRLLSDSLVVGAPYPLALTGDYAVEAHGLVEVAEAAEGRDRRPARVLEVATESPEPMERIVAAVRVALEERGWRVRPVETDPLSARLLVTDPGTDERNTLDVLKETLWRPPVETSLGLALSLEDAIGTKVRALAGRGLARDLVAVHAAADHWSFPELEELGRRHAPDAFDLTDLQSRLEGTEWVADREFTGYGLDEQAIMALRQWAQSWADDIAERLLEEEALEPPPDE</sequence>
<dbReference type="OrthoDB" id="3870258at2"/>